<sequence>MAVAAGAAALAMAAAPGGAAAAPGWTGPAPLPASEAAPYPSVALDADGTATALWLQNRGEQSLKAATKPAGGSWSQPVTLPGSYATSLRAQLAVAPDGSATAVWRNDDRIQAATRGADGTWSAVETISAAGESPSSAPALTLDADGTATAAWGQGCAVIVSTLPARSDTWANPRAIFTVPTEPACGASTAGFGTVSRPPAIGSDRAGNVTVVWRTGSTLSSSVKAIRSSVRTGGARGSWSAPKLVAEPPARVPTNQYEPELVVDVDGRAVVAWPVDTAGGGGGGVATRPAGTDEPWDAAIEPLPSSATATPAVALDGHGRASVVWDVAQDGAAPPAVKLATVSASGAWSAPETVATLPADAPAFAPRLTLDDDGGALVAWSRAGSAGAAVEAARRPAGGAWSAVRPLAADAPPRTIVGLAGDPLGDATVVWPVGAEAGDPSDTSSIDALASAHHVAEPALRTEWSGRADPSAGSLRSWVRYLYTFWPSPIPGVPDGAGFVELSDGASWPDPEDRFSWRWGQSDAWRDVTTGELVVEQQGTLRWAMPSHGIDIRFVNPTLRVAADGRIARLISDGSTSGSMEDAMAGRVTSRPFDDLHVLDVDLARGGHRDGAVSGRRSWIGAPATMTSIAGQTLGVTYAGGPFGRLTFSVPATVPDREPPRPPVDNPPVGEPGSPTDQPRPPAPGPPGGTVKRPVLRAVRAARLNRSGVATVATVACPRGGGACRVRVPRTIRVRVAGRRYGVRLLAPKTVRAGRRAAVRVRLSRAARTRLAGRRLAIRFTLRASVRSATVRRTIRVRVKVPRTTAGRSARDRR</sequence>
<accession>A0A840IK05</accession>
<evidence type="ECO:0008006" key="5">
    <source>
        <dbReference type="Google" id="ProtNLM"/>
    </source>
</evidence>
<keyword evidence="4" id="KW-1185">Reference proteome</keyword>
<name>A0A840IK05_9ACTN</name>
<evidence type="ECO:0000256" key="1">
    <source>
        <dbReference type="SAM" id="MobiDB-lite"/>
    </source>
</evidence>
<evidence type="ECO:0000313" key="4">
    <source>
        <dbReference type="Proteomes" id="UP000585272"/>
    </source>
</evidence>
<dbReference type="EMBL" id="JACHNU010000010">
    <property type="protein sequence ID" value="MBB4665059.1"/>
    <property type="molecule type" value="Genomic_DNA"/>
</dbReference>
<comment type="caution">
    <text evidence="3">The sequence shown here is derived from an EMBL/GenBank/DDBJ whole genome shotgun (WGS) entry which is preliminary data.</text>
</comment>
<organism evidence="3 4">
    <name type="scientific">Conexibacter arvalis</name>
    <dbReference type="NCBI Taxonomy" id="912552"/>
    <lineage>
        <taxon>Bacteria</taxon>
        <taxon>Bacillati</taxon>
        <taxon>Actinomycetota</taxon>
        <taxon>Thermoleophilia</taxon>
        <taxon>Solirubrobacterales</taxon>
        <taxon>Conexibacteraceae</taxon>
        <taxon>Conexibacter</taxon>
    </lineage>
</organism>
<proteinExistence type="predicted"/>
<reference evidence="3 4" key="1">
    <citation type="submission" date="2020-08" db="EMBL/GenBank/DDBJ databases">
        <title>Genomic Encyclopedia of Archaeal and Bacterial Type Strains, Phase II (KMG-II): from individual species to whole genera.</title>
        <authorList>
            <person name="Goeker M."/>
        </authorList>
    </citation>
    <scope>NUCLEOTIDE SEQUENCE [LARGE SCALE GENOMIC DNA]</scope>
    <source>
        <strain evidence="3 4">DSM 23288</strain>
    </source>
</reference>
<protein>
    <recommendedName>
        <fullName evidence="5">Htaa domain-containing protein</fullName>
    </recommendedName>
</protein>
<feature type="region of interest" description="Disordered" evidence="1">
    <location>
        <begin position="649"/>
        <end position="693"/>
    </location>
</feature>
<keyword evidence="2" id="KW-0732">Signal</keyword>
<feature type="chain" id="PRO_5032621376" description="Htaa domain-containing protein" evidence="2">
    <location>
        <begin position="22"/>
        <end position="814"/>
    </location>
</feature>
<evidence type="ECO:0000256" key="2">
    <source>
        <dbReference type="SAM" id="SignalP"/>
    </source>
</evidence>
<evidence type="ECO:0000313" key="3">
    <source>
        <dbReference type="EMBL" id="MBB4665059.1"/>
    </source>
</evidence>
<dbReference type="Proteomes" id="UP000585272">
    <property type="component" value="Unassembled WGS sequence"/>
</dbReference>
<dbReference type="RefSeq" id="WP_183345648.1">
    <property type="nucleotide sequence ID" value="NZ_JACHNU010000010.1"/>
</dbReference>
<feature type="compositionally biased region" description="Pro residues" evidence="1">
    <location>
        <begin position="661"/>
        <end position="670"/>
    </location>
</feature>
<gene>
    <name evidence="3" type="ORF">BDZ31_004678</name>
</gene>
<feature type="signal peptide" evidence="2">
    <location>
        <begin position="1"/>
        <end position="21"/>
    </location>
</feature>
<feature type="compositionally biased region" description="Pro residues" evidence="1">
    <location>
        <begin position="678"/>
        <end position="687"/>
    </location>
</feature>
<dbReference type="AlphaFoldDB" id="A0A840IK05"/>